<evidence type="ECO:0000313" key="1">
    <source>
        <dbReference type="EMBL" id="VTR93264.1"/>
    </source>
</evidence>
<accession>A0A6P2CZN5</accession>
<gene>
    <name evidence="1" type="ORF">SOIL9_44500</name>
</gene>
<dbReference type="Proteomes" id="UP000464178">
    <property type="component" value="Chromosome"/>
</dbReference>
<proteinExistence type="predicted"/>
<evidence type="ECO:0000313" key="2">
    <source>
        <dbReference type="Proteomes" id="UP000464178"/>
    </source>
</evidence>
<dbReference type="EMBL" id="LR593886">
    <property type="protein sequence ID" value="VTR93264.1"/>
    <property type="molecule type" value="Genomic_DNA"/>
</dbReference>
<keyword evidence="2" id="KW-1185">Reference proteome</keyword>
<name>A0A6P2CZN5_9BACT</name>
<dbReference type="RefSeq" id="WP_162668021.1">
    <property type="nucleotide sequence ID" value="NZ_LR593886.1"/>
</dbReference>
<dbReference type="KEGG" id="gms:SOIL9_44500"/>
<sequence length="184" mass="20737">MLRYAFVTLPALLVLAAAYDRPTKGEEEPAATPPLLSIYGRQSRIERQGFYRIESADAWKRHWAKHQTGEEKPASFPGDKPHLGVDFTRCMVVSLFDGTGTNFNCDGYEVESIDEGADRIRLRVRGLHFQTHDALIPTTAWGAFVLPRSEKPIVLELDTNRDRLRQPKWAKVADLKSGNSSVLK</sequence>
<dbReference type="AlphaFoldDB" id="A0A6P2CZN5"/>
<organism evidence="1 2">
    <name type="scientific">Gemmata massiliana</name>
    <dbReference type="NCBI Taxonomy" id="1210884"/>
    <lineage>
        <taxon>Bacteria</taxon>
        <taxon>Pseudomonadati</taxon>
        <taxon>Planctomycetota</taxon>
        <taxon>Planctomycetia</taxon>
        <taxon>Gemmatales</taxon>
        <taxon>Gemmataceae</taxon>
        <taxon>Gemmata</taxon>
    </lineage>
</organism>
<protein>
    <submittedName>
        <fullName evidence="1">Uncharacterized protein</fullName>
    </submittedName>
</protein>
<reference evidence="1 2" key="1">
    <citation type="submission" date="2019-05" db="EMBL/GenBank/DDBJ databases">
        <authorList>
            <consortium name="Science for Life Laboratories"/>
        </authorList>
    </citation>
    <scope>NUCLEOTIDE SEQUENCE [LARGE SCALE GENOMIC DNA]</scope>
    <source>
        <strain evidence="1">Soil9</strain>
    </source>
</reference>